<dbReference type="EMBL" id="AP017655">
    <property type="protein sequence ID" value="BAV65534.1"/>
    <property type="molecule type" value="Genomic_DNA"/>
</dbReference>
<keyword evidence="2" id="KW-1185">Reference proteome</keyword>
<dbReference type="CDD" id="cd10441">
    <property type="entry name" value="GIY-YIG_COG1833"/>
    <property type="match status" value="1"/>
</dbReference>
<dbReference type="Proteomes" id="UP000218272">
    <property type="component" value="Chromosome SCLO_1"/>
</dbReference>
<dbReference type="PANTHER" id="PTHR37460:SF1">
    <property type="entry name" value="ENDONUCLEASE III"/>
    <property type="match status" value="1"/>
</dbReference>
<gene>
    <name evidence="1" type="ORF">SCLO_1024940</name>
</gene>
<name>A0A1E1F4T7_9SPHN</name>
<evidence type="ECO:0008006" key="3">
    <source>
        <dbReference type="Google" id="ProtNLM"/>
    </source>
</evidence>
<dbReference type="AlphaFoldDB" id="A0A1E1F4T7"/>
<reference evidence="1 2" key="1">
    <citation type="submission" date="2016-10" db="EMBL/GenBank/DDBJ databases">
        <title>Complete Genome Sequence of the Nonylphenol-Degrading Bacterium Sphingobium cloacae JCM 10874T.</title>
        <authorList>
            <person name="Ootsuka M."/>
            <person name="Nishizawa T."/>
            <person name="Ohta H."/>
        </authorList>
    </citation>
    <scope>NUCLEOTIDE SEQUENCE [LARGE SCALE GENOMIC DNA]</scope>
    <source>
        <strain evidence="1 2">JCM 10874</strain>
    </source>
</reference>
<evidence type="ECO:0000313" key="2">
    <source>
        <dbReference type="Proteomes" id="UP000218272"/>
    </source>
</evidence>
<sequence length="139" mass="14775">MCKALPASVAAGPETPDCAPCGKGAYALIITIGSPAEFAHKGITHVLPASTYIYAGSAYGPGGIGARLRRHFQREKKLHWHIDRLTTAAESVRALAIEHGRECEIIAALGHLPGFRHPALGFGSSDCRTCSSHLLQYCP</sequence>
<accession>A0A1E1F4T7</accession>
<evidence type="ECO:0000313" key="1">
    <source>
        <dbReference type="EMBL" id="BAV65534.1"/>
    </source>
</evidence>
<dbReference type="Pfam" id="PF01986">
    <property type="entry name" value="DUF123"/>
    <property type="match status" value="1"/>
</dbReference>
<dbReference type="InterPro" id="IPR002837">
    <property type="entry name" value="DUF123"/>
</dbReference>
<proteinExistence type="predicted"/>
<dbReference type="KEGG" id="sclo:SCLO_1024940"/>
<protein>
    <recommendedName>
        <fullName evidence="3">Endonuclease III</fullName>
    </recommendedName>
</protein>
<organism evidence="1 2">
    <name type="scientific">Sphingobium cloacae</name>
    <dbReference type="NCBI Taxonomy" id="120107"/>
    <lineage>
        <taxon>Bacteria</taxon>
        <taxon>Pseudomonadati</taxon>
        <taxon>Pseudomonadota</taxon>
        <taxon>Alphaproteobacteria</taxon>
        <taxon>Sphingomonadales</taxon>
        <taxon>Sphingomonadaceae</taxon>
        <taxon>Sphingobium</taxon>
    </lineage>
</organism>
<dbReference type="PANTHER" id="PTHR37460">
    <property type="entry name" value="ENDONUCLEASE III"/>
    <property type="match status" value="1"/>
</dbReference>